<keyword evidence="3" id="KW-1185">Reference proteome</keyword>
<organism evidence="2 3">
    <name type="scientific">Glossina palpalis gambiensis</name>
    <dbReference type="NCBI Taxonomy" id="67801"/>
    <lineage>
        <taxon>Eukaryota</taxon>
        <taxon>Metazoa</taxon>
        <taxon>Ecdysozoa</taxon>
        <taxon>Arthropoda</taxon>
        <taxon>Hexapoda</taxon>
        <taxon>Insecta</taxon>
        <taxon>Pterygota</taxon>
        <taxon>Neoptera</taxon>
        <taxon>Endopterygota</taxon>
        <taxon>Diptera</taxon>
        <taxon>Brachycera</taxon>
        <taxon>Muscomorpha</taxon>
        <taxon>Hippoboscoidea</taxon>
        <taxon>Glossinidae</taxon>
        <taxon>Glossina</taxon>
    </lineage>
</organism>
<proteinExistence type="predicted"/>
<dbReference type="Proteomes" id="UP000092460">
    <property type="component" value="Unassembled WGS sequence"/>
</dbReference>
<dbReference type="EMBL" id="JXJN01014526">
    <property type="status" value="NOT_ANNOTATED_CDS"/>
    <property type="molecule type" value="Genomic_DNA"/>
</dbReference>
<evidence type="ECO:0000256" key="1">
    <source>
        <dbReference type="SAM" id="MobiDB-lite"/>
    </source>
</evidence>
<dbReference type="VEuPathDB" id="VectorBase:GPPI030454"/>
<evidence type="ECO:0000313" key="3">
    <source>
        <dbReference type="Proteomes" id="UP000092460"/>
    </source>
</evidence>
<sequence length="99" mass="11309">MVVADDDNDDDDDNDNNDNDDDDSHKHNASDMQRNAFSDAARVDPSSVRSRPPIIVEKVDLRPNTKNNLLLTWIDLEHNNPQYIVIKEVIRPQVQSTIN</sequence>
<dbReference type="EMBL" id="JXJN01014525">
    <property type="status" value="NOT_ANNOTATED_CDS"/>
    <property type="molecule type" value="Genomic_DNA"/>
</dbReference>
<accession>A0A1B0BHP9</accession>
<feature type="compositionally biased region" description="Acidic residues" evidence="1">
    <location>
        <begin position="1"/>
        <end position="22"/>
    </location>
</feature>
<reference evidence="3" key="1">
    <citation type="submission" date="2015-01" db="EMBL/GenBank/DDBJ databases">
        <authorList>
            <person name="Aksoy S."/>
            <person name="Warren W."/>
            <person name="Wilson R.K."/>
        </authorList>
    </citation>
    <scope>NUCLEOTIDE SEQUENCE [LARGE SCALE GENOMIC DNA]</scope>
    <source>
        <strain evidence="3">IAEA</strain>
    </source>
</reference>
<dbReference type="EnsemblMetazoa" id="GPPI030454-RA">
    <property type="protein sequence ID" value="GPPI030454-PA"/>
    <property type="gene ID" value="GPPI030454"/>
</dbReference>
<evidence type="ECO:0000313" key="2">
    <source>
        <dbReference type="EnsemblMetazoa" id="GPPI030454-PA"/>
    </source>
</evidence>
<reference evidence="2" key="2">
    <citation type="submission" date="2020-05" db="UniProtKB">
        <authorList>
            <consortium name="EnsemblMetazoa"/>
        </authorList>
    </citation>
    <scope>IDENTIFICATION</scope>
    <source>
        <strain evidence="2">IAEA</strain>
    </source>
</reference>
<dbReference type="AlphaFoldDB" id="A0A1B0BHP9"/>
<protein>
    <submittedName>
        <fullName evidence="2">Uncharacterized protein</fullName>
    </submittedName>
</protein>
<feature type="region of interest" description="Disordered" evidence="1">
    <location>
        <begin position="1"/>
        <end position="52"/>
    </location>
</feature>
<name>A0A1B0BHP9_9MUSC</name>